<dbReference type="InterPro" id="IPR036188">
    <property type="entry name" value="FAD/NAD-bd_sf"/>
</dbReference>
<keyword evidence="5 6" id="KW-0560">Oxidoreductase</keyword>
<comment type="similarity">
    <text evidence="1 6">Belongs to the FMO family.</text>
</comment>
<keyword evidence="4" id="KW-0521">NADP</keyword>
<evidence type="ECO:0000256" key="6">
    <source>
        <dbReference type="RuleBase" id="RU361177"/>
    </source>
</evidence>
<accession>A0A4Y2GY84</accession>
<dbReference type="Pfam" id="PF00743">
    <property type="entry name" value="FMO-like"/>
    <property type="match status" value="1"/>
</dbReference>
<dbReference type="Proteomes" id="UP000499080">
    <property type="component" value="Unassembled WGS sequence"/>
</dbReference>
<dbReference type="InterPro" id="IPR020946">
    <property type="entry name" value="Flavin_mOase-like"/>
</dbReference>
<dbReference type="OrthoDB" id="6435753at2759"/>
<proteinExistence type="inferred from homology"/>
<dbReference type="SUPFAM" id="SSF51905">
    <property type="entry name" value="FAD/NAD(P)-binding domain"/>
    <property type="match status" value="1"/>
</dbReference>
<evidence type="ECO:0000256" key="5">
    <source>
        <dbReference type="ARBA" id="ARBA00023002"/>
    </source>
</evidence>
<dbReference type="GO" id="GO:0050660">
    <property type="term" value="F:flavin adenine dinucleotide binding"/>
    <property type="evidence" value="ECO:0007669"/>
    <property type="project" value="InterPro"/>
</dbReference>
<comment type="cofactor">
    <cofactor evidence="6">
        <name>FAD</name>
        <dbReference type="ChEBI" id="CHEBI:57692"/>
    </cofactor>
</comment>
<dbReference type="GO" id="GO:0004499">
    <property type="term" value="F:N,N-dimethylaniline monooxygenase activity"/>
    <property type="evidence" value="ECO:0007669"/>
    <property type="project" value="InterPro"/>
</dbReference>
<gene>
    <name evidence="7" type="primary">Fmo2_9</name>
    <name evidence="7" type="ORF">AVEN_222531_1</name>
</gene>
<dbReference type="GO" id="GO:0050661">
    <property type="term" value="F:NADP binding"/>
    <property type="evidence" value="ECO:0007669"/>
    <property type="project" value="InterPro"/>
</dbReference>
<dbReference type="AlphaFoldDB" id="A0A4Y2GY84"/>
<keyword evidence="3 6" id="KW-0274">FAD</keyword>
<dbReference type="EMBL" id="BGPR01001603">
    <property type="protein sequence ID" value="GBM57676.1"/>
    <property type="molecule type" value="Genomic_DNA"/>
</dbReference>
<evidence type="ECO:0000256" key="2">
    <source>
        <dbReference type="ARBA" id="ARBA00022630"/>
    </source>
</evidence>
<sequence length="349" mass="40154">MKLKDCIPQIDDFNLDTWDPKEIIEVLWDNGEPYAANILQFGENKKLMDRLIDDLIIGIVNANQVPLIQDLFKRGKRNEKSSLKLKTIKPNHWVYSKDPVLNDHFGSKLLSGSIVQKPNIQRFTENGVVFEGDKEVTECDVVIMATGYTWKFPFLEENILETDEGRINLYKCMFLPHLPHATLAIMGFILTFGPEFPSGELQTRWVTQILAGNCKLPSKAVMFKVIKKRHKNNVSRYGSIDNTTIRVDYIQYCDEIASQFGAKPNLLKMLFIDPKLLLKILFGPSVSYQCRIQGPHSWEGAREAIMTTMDRVVWPMTKKNPEEVYGNLFKRIIQALLLLFLPLKETLFI</sequence>
<dbReference type="PANTHER" id="PTHR23023">
    <property type="entry name" value="DIMETHYLANILINE MONOOXYGENASE"/>
    <property type="match status" value="1"/>
</dbReference>
<evidence type="ECO:0000313" key="7">
    <source>
        <dbReference type="EMBL" id="GBM57676.1"/>
    </source>
</evidence>
<evidence type="ECO:0000256" key="1">
    <source>
        <dbReference type="ARBA" id="ARBA00009183"/>
    </source>
</evidence>
<keyword evidence="6 7" id="KW-0503">Monooxygenase</keyword>
<evidence type="ECO:0000256" key="3">
    <source>
        <dbReference type="ARBA" id="ARBA00022827"/>
    </source>
</evidence>
<protein>
    <recommendedName>
        <fullName evidence="6">Flavin-containing monooxygenase</fullName>
        <ecNumber evidence="6">1.-.-.-</ecNumber>
    </recommendedName>
</protein>
<reference evidence="7 8" key="1">
    <citation type="journal article" date="2019" name="Sci. Rep.">
        <title>Orb-weaving spider Araneus ventricosus genome elucidates the spidroin gene catalogue.</title>
        <authorList>
            <person name="Kono N."/>
            <person name="Nakamura H."/>
            <person name="Ohtoshi R."/>
            <person name="Moran D.A.P."/>
            <person name="Shinohara A."/>
            <person name="Yoshida Y."/>
            <person name="Fujiwara M."/>
            <person name="Mori M."/>
            <person name="Tomita M."/>
            <person name="Arakawa K."/>
        </authorList>
    </citation>
    <scope>NUCLEOTIDE SEQUENCE [LARGE SCALE GENOMIC DNA]</scope>
</reference>
<dbReference type="EC" id="1.-.-.-" evidence="6"/>
<name>A0A4Y2GY84_ARAVE</name>
<dbReference type="Gene3D" id="3.50.50.60">
    <property type="entry name" value="FAD/NAD(P)-binding domain"/>
    <property type="match status" value="2"/>
</dbReference>
<comment type="caution">
    <text evidence="7">The sequence shown here is derived from an EMBL/GenBank/DDBJ whole genome shotgun (WGS) entry which is preliminary data.</text>
</comment>
<dbReference type="InterPro" id="IPR050346">
    <property type="entry name" value="FMO-like"/>
</dbReference>
<keyword evidence="8" id="KW-1185">Reference proteome</keyword>
<organism evidence="7 8">
    <name type="scientific">Araneus ventricosus</name>
    <name type="common">Orbweaver spider</name>
    <name type="synonym">Epeira ventricosa</name>
    <dbReference type="NCBI Taxonomy" id="182803"/>
    <lineage>
        <taxon>Eukaryota</taxon>
        <taxon>Metazoa</taxon>
        <taxon>Ecdysozoa</taxon>
        <taxon>Arthropoda</taxon>
        <taxon>Chelicerata</taxon>
        <taxon>Arachnida</taxon>
        <taxon>Araneae</taxon>
        <taxon>Araneomorphae</taxon>
        <taxon>Entelegynae</taxon>
        <taxon>Araneoidea</taxon>
        <taxon>Araneidae</taxon>
        <taxon>Araneus</taxon>
    </lineage>
</organism>
<keyword evidence="2 6" id="KW-0285">Flavoprotein</keyword>
<evidence type="ECO:0000313" key="8">
    <source>
        <dbReference type="Proteomes" id="UP000499080"/>
    </source>
</evidence>
<evidence type="ECO:0000256" key="4">
    <source>
        <dbReference type="ARBA" id="ARBA00022857"/>
    </source>
</evidence>
<dbReference type="PRINTS" id="PR00370">
    <property type="entry name" value="FMOXYGENASE"/>
</dbReference>
<dbReference type="InterPro" id="IPR000960">
    <property type="entry name" value="Flavin_mOase"/>
</dbReference>